<feature type="region of interest" description="Disordered" evidence="1">
    <location>
        <begin position="1"/>
        <end position="26"/>
    </location>
</feature>
<feature type="transmembrane region" description="Helical" evidence="2">
    <location>
        <begin position="34"/>
        <end position="52"/>
    </location>
</feature>
<evidence type="ECO:0000313" key="5">
    <source>
        <dbReference type="Proteomes" id="UP000294844"/>
    </source>
</evidence>
<dbReference type="OrthoDB" id="4725842at2"/>
<keyword evidence="2" id="KW-0812">Transmembrane</keyword>
<sequence>MPDEQMTSPPAVTPPLPSVAPATDKPKWWRNPKIRTAIVVAGVVLAIVRIATAEKRQEHRADTAAHKEVATYAVGDCVTIGRTQGEKSDNISHADCAQDLSYTVGVKPAPGQTCPGTSYSAYTWTLHDSSTATLCLAANFTIGRCYRLSDDNHSLIEPADCTDPASFKVAQRLNDSTDATQCPPETTHIIYPQPSRVYCMEPPA</sequence>
<dbReference type="EMBL" id="PECK01000001">
    <property type="protein sequence ID" value="TDZ98545.1"/>
    <property type="molecule type" value="Genomic_DNA"/>
</dbReference>
<protein>
    <submittedName>
        <fullName evidence="3">Uncharacterized protein</fullName>
    </submittedName>
</protein>
<dbReference type="Proteomes" id="UP000295685">
    <property type="component" value="Unassembled WGS sequence"/>
</dbReference>
<evidence type="ECO:0000256" key="2">
    <source>
        <dbReference type="SAM" id="Phobius"/>
    </source>
</evidence>
<reference evidence="5 6" key="1">
    <citation type="journal article" date="2019" name="Sci. Rep.">
        <title>Extended insight into the Mycobacterium chelonae-abscessus complex through whole genome sequencing of Mycobacterium salmoniphilum outbreak and Mycobacterium salmoniphilum-like strains.</title>
        <authorList>
            <person name="Behra P.R.K."/>
            <person name="Das S."/>
            <person name="Pettersson B.M.F."/>
            <person name="Shirreff L."/>
            <person name="DuCote T."/>
            <person name="Jacobsson K.G."/>
            <person name="Ennis D.G."/>
            <person name="Kirsebom L.A."/>
        </authorList>
    </citation>
    <scope>NUCLEOTIDE SEQUENCE [LARGE SCALE GENOMIC DNA]</scope>
    <source>
        <strain evidence="4 5">CCUG 60883</strain>
        <strain evidence="3 6">CCUG 60885</strain>
    </source>
</reference>
<dbReference type="Proteomes" id="UP000294844">
    <property type="component" value="Unassembled WGS sequence"/>
</dbReference>
<evidence type="ECO:0000256" key="1">
    <source>
        <dbReference type="SAM" id="MobiDB-lite"/>
    </source>
</evidence>
<evidence type="ECO:0000313" key="6">
    <source>
        <dbReference type="Proteomes" id="UP000295685"/>
    </source>
</evidence>
<keyword evidence="2" id="KW-1133">Transmembrane helix</keyword>
<keyword evidence="5" id="KW-1185">Reference proteome</keyword>
<evidence type="ECO:0000313" key="4">
    <source>
        <dbReference type="EMBL" id="TEA03075.1"/>
    </source>
</evidence>
<gene>
    <name evidence="4" type="ORF">CCUG60883_03699</name>
    <name evidence="3" type="ORF">CCUG60885_00415</name>
</gene>
<dbReference type="EMBL" id="PECM01000009">
    <property type="protein sequence ID" value="TEA03075.1"/>
    <property type="molecule type" value="Genomic_DNA"/>
</dbReference>
<dbReference type="RefSeq" id="WP_134144673.1">
    <property type="nucleotide sequence ID" value="NZ_PECK01000001.1"/>
</dbReference>
<name>A0A4R8SLL3_9MYCO</name>
<feature type="compositionally biased region" description="Polar residues" evidence="1">
    <location>
        <begin position="1"/>
        <end position="10"/>
    </location>
</feature>
<organism evidence="3 6">
    <name type="scientific">Mycobacteroides salmoniphilum</name>
    <dbReference type="NCBI Taxonomy" id="404941"/>
    <lineage>
        <taxon>Bacteria</taxon>
        <taxon>Bacillati</taxon>
        <taxon>Actinomycetota</taxon>
        <taxon>Actinomycetes</taxon>
        <taxon>Mycobacteriales</taxon>
        <taxon>Mycobacteriaceae</taxon>
        <taxon>Mycobacteroides</taxon>
    </lineage>
</organism>
<accession>A0A4R8SLL3</accession>
<evidence type="ECO:0000313" key="3">
    <source>
        <dbReference type="EMBL" id="TDZ98545.1"/>
    </source>
</evidence>
<proteinExistence type="predicted"/>
<comment type="caution">
    <text evidence="3">The sequence shown here is derived from an EMBL/GenBank/DDBJ whole genome shotgun (WGS) entry which is preliminary data.</text>
</comment>
<keyword evidence="2" id="KW-0472">Membrane</keyword>
<dbReference type="AlphaFoldDB" id="A0A4R8SLL3"/>